<accession>A0A0C9VXE0</accession>
<protein>
    <submittedName>
        <fullName evidence="3">Uncharacterized protein</fullName>
    </submittedName>
</protein>
<sequence length="544" mass="60289">MPHSEAPSSYYETISQSQMSDASSADTIEEQERCLFEPPMGSRLTIRIPPQSTAVQGRVLERISEPSILDNMSSSSPTLNVDQQPILRLRPAEFGPRNGNSSANSGGLKRDHDDDIVQISDDEAKKVPTPKSTSKPRPAKKAKMVLSDSEDDRLYIAECIIDVELPSVAQNNGRKSKTVKQTPLSFGPIEMDKKTTHVAFLAKIAAAVESTPECLDVQSLRWKFTKPANSAIFPLSSEAGFISLRKKITGSQPTIRILMSKPRQATQIVPEWSADFQQTTTRWNTTQEETTTEDAGTSRRLGRARFDDDLKATVEQLKAKYPEGRCEYHKDKRCCISRTSGHHFELTQPRLLAWAGQIGTKKATLDDVPLLSNLFQAKDAMMVTSGNKGDAGPSIRRPEHVTPASVAYPPMYGSPMPYFGAPAHHFQMPLSNYPHPAMYSGIPAPYPMNAGPVPMIPHANNSHTMMLSSSPPRGEESLEEYCTQCGFDGAIQLKLDSLGFTPGQNLSHTPKEEYEKAGFKYFEWQRVIRSDQKYRAQLKGKGTL</sequence>
<feature type="compositionally biased region" description="Low complexity" evidence="1">
    <location>
        <begin position="15"/>
        <end position="26"/>
    </location>
</feature>
<feature type="region of interest" description="Disordered" evidence="1">
    <location>
        <begin position="90"/>
        <end position="145"/>
    </location>
</feature>
<keyword evidence="4" id="KW-1185">Reference proteome</keyword>
<evidence type="ECO:0000313" key="3">
    <source>
        <dbReference type="EMBL" id="KIJ43520.1"/>
    </source>
</evidence>
<organism evidence="3 4">
    <name type="scientific">Sphaerobolus stellatus (strain SS14)</name>
    <dbReference type="NCBI Taxonomy" id="990650"/>
    <lineage>
        <taxon>Eukaryota</taxon>
        <taxon>Fungi</taxon>
        <taxon>Dikarya</taxon>
        <taxon>Basidiomycota</taxon>
        <taxon>Agaricomycotina</taxon>
        <taxon>Agaricomycetes</taxon>
        <taxon>Phallomycetidae</taxon>
        <taxon>Geastrales</taxon>
        <taxon>Sphaerobolaceae</taxon>
        <taxon>Sphaerobolus</taxon>
    </lineage>
</organism>
<reference evidence="3 4" key="1">
    <citation type="submission" date="2014-06" db="EMBL/GenBank/DDBJ databases">
        <title>Evolutionary Origins and Diversification of the Mycorrhizal Mutualists.</title>
        <authorList>
            <consortium name="DOE Joint Genome Institute"/>
            <consortium name="Mycorrhizal Genomics Consortium"/>
            <person name="Kohler A."/>
            <person name="Kuo A."/>
            <person name="Nagy L.G."/>
            <person name="Floudas D."/>
            <person name="Copeland A."/>
            <person name="Barry K.W."/>
            <person name="Cichocki N."/>
            <person name="Veneault-Fourrey C."/>
            <person name="LaButti K."/>
            <person name="Lindquist E.A."/>
            <person name="Lipzen A."/>
            <person name="Lundell T."/>
            <person name="Morin E."/>
            <person name="Murat C."/>
            <person name="Riley R."/>
            <person name="Ohm R."/>
            <person name="Sun H."/>
            <person name="Tunlid A."/>
            <person name="Henrissat B."/>
            <person name="Grigoriev I.V."/>
            <person name="Hibbett D.S."/>
            <person name="Martin F."/>
        </authorList>
    </citation>
    <scope>NUCLEOTIDE SEQUENCE [LARGE SCALE GENOMIC DNA]</scope>
    <source>
        <strain evidence="3 4">SS14</strain>
    </source>
</reference>
<name>A0A0C9VXE0_SPHS4</name>
<dbReference type="OrthoDB" id="3238775at2759"/>
<dbReference type="EMBL" id="KN837263">
    <property type="protein sequence ID" value="KIJ30391.1"/>
    <property type="molecule type" value="Genomic_DNA"/>
</dbReference>
<feature type="compositionally biased region" description="Polar residues" evidence="1">
    <location>
        <begin position="1"/>
        <end position="14"/>
    </location>
</feature>
<dbReference type="HOGENOM" id="CLU_526944_0_0_1"/>
<dbReference type="EMBL" id="KN837122">
    <property type="protein sequence ID" value="KIJ43520.1"/>
    <property type="molecule type" value="Genomic_DNA"/>
</dbReference>
<gene>
    <name evidence="3" type="ORF">M422DRAFT_253093</name>
    <name evidence="2" type="ORF">M422DRAFT_268151</name>
</gene>
<feature type="compositionally biased region" description="Low complexity" evidence="1">
    <location>
        <begin position="127"/>
        <end position="136"/>
    </location>
</feature>
<dbReference type="AlphaFoldDB" id="A0A0C9VXE0"/>
<feature type="region of interest" description="Disordered" evidence="1">
    <location>
        <begin position="1"/>
        <end position="30"/>
    </location>
</feature>
<proteinExistence type="predicted"/>
<dbReference type="Proteomes" id="UP000054279">
    <property type="component" value="Unassembled WGS sequence"/>
</dbReference>
<evidence type="ECO:0000256" key="1">
    <source>
        <dbReference type="SAM" id="MobiDB-lite"/>
    </source>
</evidence>
<evidence type="ECO:0000313" key="2">
    <source>
        <dbReference type="EMBL" id="KIJ30391.1"/>
    </source>
</evidence>
<evidence type="ECO:0000313" key="4">
    <source>
        <dbReference type="Proteomes" id="UP000054279"/>
    </source>
</evidence>